<keyword evidence="1" id="KW-0812">Transmembrane</keyword>
<evidence type="ECO:0000256" key="1">
    <source>
        <dbReference type="SAM" id="Phobius"/>
    </source>
</evidence>
<organism evidence="2 3">
    <name type="scientific">Methanophagales virus GBV301</name>
    <dbReference type="NCBI Taxonomy" id="2999280"/>
    <lineage>
        <taxon>Viruses</taxon>
        <taxon>Duplodnaviria</taxon>
        <taxon>Heunggongvirae</taxon>
        <taxon>Uroviricota</taxon>
        <taxon>Caudoviricetes</taxon>
        <taxon>Nakonvirales</taxon>
        <taxon>Ekchuahviridae</taxon>
        <taxon>Kukulkanvirus</taxon>
        <taxon>Kukulkanvirus guaymasense</taxon>
    </lineage>
</organism>
<evidence type="ECO:0000313" key="2">
    <source>
        <dbReference type="EMBL" id="WAE39505.1"/>
    </source>
</evidence>
<feature type="transmembrane region" description="Helical" evidence="1">
    <location>
        <begin position="49"/>
        <end position="71"/>
    </location>
</feature>
<sequence>MIDVREFLSTYTEVHSFIMGIYAGLTEWRGIDSQILSNPDVQAELHYCYGGYILGTLLRWGIILMMGYKFFG</sequence>
<dbReference type="EMBL" id="OP880252">
    <property type="protein sequence ID" value="WAE39505.1"/>
    <property type="molecule type" value="Genomic_DNA"/>
</dbReference>
<reference evidence="2 3" key="1">
    <citation type="submission" date="2022-10" db="EMBL/GenBank/DDBJ databases">
        <title>Evolutionary Diversification of Methanotrophic Ca. Methanophagales (ANME-1) and Their Expansive Virome.</title>
        <authorList>
            <person name="Laso-Perez R."/>
            <person name="Wu F."/>
            <person name="Cremiere A."/>
            <person name="Speth D.R."/>
            <person name="Magyar J.S."/>
            <person name="Krupovic M."/>
            <person name="Orphan V.J."/>
        </authorList>
    </citation>
    <scope>NUCLEOTIDE SEQUENCE [LARGE SCALE GENOMIC DNA]</scope>
</reference>
<name>A0A9E9A8F0_9CAUD</name>
<dbReference type="Proteomes" id="UP001156259">
    <property type="component" value="Segment"/>
</dbReference>
<keyword evidence="1" id="KW-1133">Transmembrane helix</keyword>
<keyword evidence="3" id="KW-1185">Reference proteome</keyword>
<proteinExistence type="predicted"/>
<accession>A0A9E9A8F0</accession>
<evidence type="ECO:0000313" key="3">
    <source>
        <dbReference type="Proteomes" id="UP001156259"/>
    </source>
</evidence>
<gene>
    <name evidence="2" type="ORF">LDLAKGPJ_00081</name>
</gene>
<protein>
    <submittedName>
        <fullName evidence="2">Uncharacterized protein</fullName>
    </submittedName>
</protein>
<keyword evidence="1" id="KW-0472">Membrane</keyword>